<gene>
    <name evidence="1" type="ORF">HRJ53_15895</name>
</gene>
<dbReference type="EMBL" id="JACDQQ010001525">
    <property type="protein sequence ID" value="MBA0086462.1"/>
    <property type="molecule type" value="Genomic_DNA"/>
</dbReference>
<sequence>SLTTPPVATTGVTPVQVSGFSLIAEDGNALPGASRVQSEVFMAAGKTYDVMIDAPAAGGTALPVYDRELSLSGNSTARDAGMLAYLGVNGGGLPTAPVIAAAVANPDTYNSVIAGQTLRVLDPGKGVIANDVNVNGVQLLAPPAGGTVTLNANGTFTYVPNAGTNSDAFTYCANGSVAAGVCSSGVTATVTLGTGDTTSTVACAGGSYNANTSSYLAIKTPGVLASCTDSKGYALTATAFIGAGVTVVGDANGGFTATLATPCTAAAGCPTSFTFQAKNSQGIPSPAATVNVTFPAGSGLAVKVVDGADKTTEITDYRWIIEEDRTFYVDPNCTTNSATPITGCTPPTGTTVPPSFGVNFHTSYMPLVAAGCTGPLSCEGGQTVFDPATGMHVAAVCDVGNGVCRPDPSGGSGFATLPTGSVHLDPTKRYYVSVLPGDAANPFGAAYGGAPDCSPAGAAAGNCGHGMGGVPIPALVGTTTYPTTPYTILTQPTPFPPAQLSVFVFEDDFPLNGEHDAGGGTAGVNTTNEPGLGGFEITLFDDAGGTGDATGQLTHDMFNQPLSNSLAGTIDPLSGLDACPITKKPLVGMDTSNGNAPGSVGIIGITGRIVTCPEFEADGATPSPLAGQAVIPNMMQG</sequence>
<dbReference type="Proteomes" id="UP000567293">
    <property type="component" value="Unassembled WGS sequence"/>
</dbReference>
<evidence type="ECO:0000313" key="2">
    <source>
        <dbReference type="Proteomes" id="UP000567293"/>
    </source>
</evidence>
<keyword evidence="2" id="KW-1185">Reference proteome</keyword>
<feature type="non-terminal residue" evidence="1">
    <location>
        <position position="1"/>
    </location>
</feature>
<reference evidence="1" key="1">
    <citation type="submission" date="2020-06" db="EMBL/GenBank/DDBJ databases">
        <title>Legume-microbial interactions unlock mineral nutrients during tropical forest succession.</title>
        <authorList>
            <person name="Epihov D.Z."/>
        </authorList>
    </citation>
    <scope>NUCLEOTIDE SEQUENCE [LARGE SCALE GENOMIC DNA]</scope>
    <source>
        <strain evidence="1">Pan2503</strain>
    </source>
</reference>
<feature type="non-terminal residue" evidence="1">
    <location>
        <position position="637"/>
    </location>
</feature>
<proteinExistence type="predicted"/>
<dbReference type="AlphaFoldDB" id="A0A7V8SY75"/>
<organism evidence="1 2">
    <name type="scientific">Candidatus Acidiferrum panamense</name>
    <dbReference type="NCBI Taxonomy" id="2741543"/>
    <lineage>
        <taxon>Bacteria</taxon>
        <taxon>Pseudomonadati</taxon>
        <taxon>Acidobacteriota</taxon>
        <taxon>Terriglobia</taxon>
        <taxon>Candidatus Acidiferrales</taxon>
        <taxon>Candidatus Acidiferrum</taxon>
    </lineage>
</organism>
<name>A0A7V8SY75_9BACT</name>
<protein>
    <submittedName>
        <fullName evidence="1">Ig-like domain-containing protein</fullName>
    </submittedName>
</protein>
<accession>A0A7V8SY75</accession>
<evidence type="ECO:0000313" key="1">
    <source>
        <dbReference type="EMBL" id="MBA0086462.1"/>
    </source>
</evidence>
<comment type="caution">
    <text evidence="1">The sequence shown here is derived from an EMBL/GenBank/DDBJ whole genome shotgun (WGS) entry which is preliminary data.</text>
</comment>
<dbReference type="Pfam" id="PF17963">
    <property type="entry name" value="Big_9"/>
    <property type="match status" value="1"/>
</dbReference>